<dbReference type="SUPFAM" id="SSF50118">
    <property type="entry name" value="Cell growth inhibitor/plasmid maintenance toxic component"/>
    <property type="match status" value="1"/>
</dbReference>
<proteinExistence type="inferred from homology"/>
<comment type="similarity">
    <text evidence="1">Belongs to the PemK/MazF family.</text>
</comment>
<protein>
    <submittedName>
        <fullName evidence="3">Type II toxin-antitoxin system PemK/MazF family toxin</fullName>
    </submittedName>
</protein>
<keyword evidence="2" id="KW-1277">Toxin-antitoxin system</keyword>
<dbReference type="InterPro" id="IPR011067">
    <property type="entry name" value="Plasmid_toxin/cell-grow_inhib"/>
</dbReference>
<evidence type="ECO:0000313" key="3">
    <source>
        <dbReference type="EMBL" id="MFC6176442.1"/>
    </source>
</evidence>
<organism evidence="3 4">
    <name type="scientific">Companilactobacillus huachuanensis</name>
    <dbReference type="NCBI Taxonomy" id="2559914"/>
    <lineage>
        <taxon>Bacteria</taxon>
        <taxon>Bacillati</taxon>
        <taxon>Bacillota</taxon>
        <taxon>Bacilli</taxon>
        <taxon>Lactobacillales</taxon>
        <taxon>Lactobacillaceae</taxon>
        <taxon>Companilactobacillus</taxon>
    </lineage>
</organism>
<evidence type="ECO:0000313" key="4">
    <source>
        <dbReference type="Proteomes" id="UP001596288"/>
    </source>
</evidence>
<dbReference type="Pfam" id="PF02452">
    <property type="entry name" value="PemK_toxin"/>
    <property type="match status" value="1"/>
</dbReference>
<name>A0ABW1RN32_9LACO</name>
<reference evidence="4" key="1">
    <citation type="journal article" date="2019" name="Int. J. Syst. Evol. Microbiol.">
        <title>The Global Catalogue of Microorganisms (GCM) 10K type strain sequencing project: providing services to taxonomists for standard genome sequencing and annotation.</title>
        <authorList>
            <consortium name="The Broad Institute Genomics Platform"/>
            <consortium name="The Broad Institute Genome Sequencing Center for Infectious Disease"/>
            <person name="Wu L."/>
            <person name="Ma J."/>
        </authorList>
    </citation>
    <scope>NUCLEOTIDE SEQUENCE [LARGE SCALE GENOMIC DNA]</scope>
    <source>
        <strain evidence="4">CCM 8927</strain>
    </source>
</reference>
<dbReference type="InterPro" id="IPR003477">
    <property type="entry name" value="PemK-like"/>
</dbReference>
<evidence type="ECO:0000256" key="2">
    <source>
        <dbReference type="ARBA" id="ARBA00022649"/>
    </source>
</evidence>
<dbReference type="RefSeq" id="WP_137611298.1">
    <property type="nucleotide sequence ID" value="NZ_BJDF01000008.1"/>
</dbReference>
<keyword evidence="4" id="KW-1185">Reference proteome</keyword>
<dbReference type="Gene3D" id="2.30.30.110">
    <property type="match status" value="1"/>
</dbReference>
<evidence type="ECO:0000256" key="1">
    <source>
        <dbReference type="ARBA" id="ARBA00007521"/>
    </source>
</evidence>
<comment type="caution">
    <text evidence="3">The sequence shown here is derived from an EMBL/GenBank/DDBJ whole genome shotgun (WGS) entry which is preliminary data.</text>
</comment>
<gene>
    <name evidence="3" type="ORF">ACFQAV_06295</name>
</gene>
<dbReference type="Proteomes" id="UP001596288">
    <property type="component" value="Unassembled WGS sequence"/>
</dbReference>
<accession>A0ABW1RN32</accession>
<dbReference type="EMBL" id="JBHSSF010000016">
    <property type="protein sequence ID" value="MFC6176442.1"/>
    <property type="molecule type" value="Genomic_DNA"/>
</dbReference>
<sequence length="112" mass="12504">MNYSPLKGDVIVIDAKSGNIQRHMVVMSSDSYNRKTGLVLAMPITTSDKAKESPAFYPILIPGGRSGVKGYVSLAKLQNYDFKARHWRVVNKVSVMQYQDLLLGVKDMLDIL</sequence>